<sequence length="267" mass="28827">MEVPGSDSDWRSTQFRQKVVAQIDEAMRKAGPGTTTHKSGTDMENQVYNKAKTRDEYLSLVARLIIHFRDIRKKEALSGSPEHPMNALTNLTGVGVGPGTIGMGPRPAGAQVGGMGPMGQMQIGQHVMGGVPGNPQVSTPAQMPMQTMVQQPFQLVVMRLCVLRCQQLPAERAPQHDVQTAAAARQTLCDGAAQHLGPERPAGLPVCRLKPRLPRVVRSCDCLNSPVQTATGGARSSGRKSSLRCENRRLGLWVLIIFSFRSGSRAS</sequence>
<comment type="function">
    <text evidence="9">Component of the Mediator complex, a coactivator involved in the regulated transcription of nearly all RNA polymerase II-dependent genes. Mediator functions as a bridge to convey information from gene-specific regulatory proteins to the basal RNA polymerase II transcription machinery. Mediator is recruited to promoters by direct interactions with regulatory proteins and serves as a scaffold for the assembly of a functional preinitiation complex with RNA polymerase II and the general transcription factors. Required for cholesterol-dependent gene regulation. Positively regulates the Nodal signaling pathway.</text>
</comment>
<dbReference type="InterPro" id="IPR036529">
    <property type="entry name" value="KIX_dom_sf"/>
</dbReference>
<protein>
    <recommendedName>
        <fullName evidence="3 10">Mediator of RNA polymerase II transcription subunit 15</fullName>
    </recommendedName>
    <alternativeName>
        <fullName evidence="8 10">Mediator complex subunit 15</fullName>
    </alternativeName>
</protein>
<dbReference type="Proteomes" id="UP000265200">
    <property type="component" value="Chromosome 8"/>
</dbReference>
<comment type="subcellular location">
    <subcellularLocation>
        <location evidence="1 10">Nucleus</location>
    </subcellularLocation>
</comment>
<evidence type="ECO:0000256" key="7">
    <source>
        <dbReference type="ARBA" id="ARBA00023242"/>
    </source>
</evidence>
<dbReference type="PANTHER" id="PTHR31804:SF3">
    <property type="entry name" value="MEDIATOR OF RNA POLYMERASE II TRANSCRIPTION SUBUNIT 15"/>
    <property type="match status" value="1"/>
</dbReference>
<evidence type="ECO:0000313" key="13">
    <source>
        <dbReference type="Proteomes" id="UP000265200"/>
    </source>
</evidence>
<accession>A0A3P9JAC4</accession>
<evidence type="ECO:0000256" key="9">
    <source>
        <dbReference type="ARBA" id="ARBA00054847"/>
    </source>
</evidence>
<dbReference type="GO" id="GO:0003712">
    <property type="term" value="F:transcription coregulator activity"/>
    <property type="evidence" value="ECO:0007669"/>
    <property type="project" value="InterPro"/>
</dbReference>
<dbReference type="Pfam" id="PF09606">
    <property type="entry name" value="Med15_N"/>
    <property type="match status" value="1"/>
</dbReference>
<comment type="subunit">
    <text evidence="10">Component of the Mediator complex.</text>
</comment>
<evidence type="ECO:0000259" key="11">
    <source>
        <dbReference type="Pfam" id="PF09606"/>
    </source>
</evidence>
<evidence type="ECO:0000256" key="10">
    <source>
        <dbReference type="RuleBase" id="RU364148"/>
    </source>
</evidence>
<keyword evidence="5 10" id="KW-0010">Activator</keyword>
<proteinExistence type="inferred from homology"/>
<dbReference type="GO" id="GO:0005654">
    <property type="term" value="C:nucleoplasm"/>
    <property type="evidence" value="ECO:0007669"/>
    <property type="project" value="UniProtKB-ARBA"/>
</dbReference>
<feature type="domain" description="Mediator of RNA polymerase II transcription subunit 15 N-terminal" evidence="11">
    <location>
        <begin position="7"/>
        <end position="75"/>
    </location>
</feature>
<dbReference type="GO" id="GO:0006355">
    <property type="term" value="P:regulation of DNA-templated transcription"/>
    <property type="evidence" value="ECO:0007669"/>
    <property type="project" value="InterPro"/>
</dbReference>
<organism evidence="12 13">
    <name type="scientific">Oryzias latipes</name>
    <name type="common">Japanese rice fish</name>
    <name type="synonym">Japanese killifish</name>
    <dbReference type="NCBI Taxonomy" id="8090"/>
    <lineage>
        <taxon>Eukaryota</taxon>
        <taxon>Metazoa</taxon>
        <taxon>Chordata</taxon>
        <taxon>Craniata</taxon>
        <taxon>Vertebrata</taxon>
        <taxon>Euteleostomi</taxon>
        <taxon>Actinopterygii</taxon>
        <taxon>Neopterygii</taxon>
        <taxon>Teleostei</taxon>
        <taxon>Neoteleostei</taxon>
        <taxon>Acanthomorphata</taxon>
        <taxon>Ovalentaria</taxon>
        <taxon>Atherinomorphae</taxon>
        <taxon>Beloniformes</taxon>
        <taxon>Adrianichthyidae</taxon>
        <taxon>Oryziinae</taxon>
        <taxon>Oryzias</taxon>
    </lineage>
</organism>
<dbReference type="AlphaFoldDB" id="A0A3P9JAC4"/>
<keyword evidence="4 10" id="KW-0805">Transcription regulation</keyword>
<evidence type="ECO:0000256" key="2">
    <source>
        <dbReference type="ARBA" id="ARBA00009807"/>
    </source>
</evidence>
<reference evidence="12" key="4">
    <citation type="submission" date="2025-09" db="UniProtKB">
        <authorList>
            <consortium name="Ensembl"/>
        </authorList>
    </citation>
    <scope>IDENTIFICATION</scope>
    <source>
        <strain evidence="12">HSOK</strain>
    </source>
</reference>
<evidence type="ECO:0000313" key="12">
    <source>
        <dbReference type="Ensembl" id="ENSORLP00015029011.1"/>
    </source>
</evidence>
<name>A0A3P9JAC4_ORYLA</name>
<comment type="similarity">
    <text evidence="2 10">Belongs to the Mediator complex subunit 15 family.</text>
</comment>
<dbReference type="Gene3D" id="1.10.246.20">
    <property type="entry name" value="Coactivator CBP, KIX domain"/>
    <property type="match status" value="1"/>
</dbReference>
<evidence type="ECO:0000256" key="8">
    <source>
        <dbReference type="ARBA" id="ARBA00032016"/>
    </source>
</evidence>
<keyword evidence="6 10" id="KW-0804">Transcription</keyword>
<reference evidence="12" key="3">
    <citation type="submission" date="2025-08" db="UniProtKB">
        <authorList>
            <consortium name="Ensembl"/>
        </authorList>
    </citation>
    <scope>IDENTIFICATION</scope>
    <source>
        <strain evidence="12">HSOK</strain>
    </source>
</reference>
<evidence type="ECO:0000256" key="4">
    <source>
        <dbReference type="ARBA" id="ARBA00023015"/>
    </source>
</evidence>
<gene>
    <name evidence="10" type="primary">MED15</name>
</gene>
<dbReference type="FunFam" id="1.10.246.20:FF:000002">
    <property type="entry name" value="Mediator of RNA polymerase II transcription subunit 15"/>
    <property type="match status" value="1"/>
</dbReference>
<evidence type="ECO:0000256" key="3">
    <source>
        <dbReference type="ARBA" id="ARBA00019613"/>
    </source>
</evidence>
<reference evidence="12 13" key="2">
    <citation type="submission" date="2017-04" db="EMBL/GenBank/DDBJ databases">
        <title>CpG methylation of centromeres and impact of large insertions on vertebrate speciation.</title>
        <authorList>
            <person name="Ichikawa K."/>
            <person name="Yoshimura J."/>
            <person name="Morishita S."/>
        </authorList>
    </citation>
    <scope>NUCLEOTIDE SEQUENCE</scope>
    <source>
        <strain evidence="12 13">HSOK</strain>
    </source>
</reference>
<dbReference type="Ensembl" id="ENSORLT00015017869.1">
    <property type="protein sequence ID" value="ENSORLP00015029011.1"/>
    <property type="gene ID" value="ENSORLG00015011911.1"/>
</dbReference>
<dbReference type="InterPro" id="IPR019087">
    <property type="entry name" value="Med15_N"/>
</dbReference>
<dbReference type="PANTHER" id="PTHR31804">
    <property type="entry name" value="MEDIATOR OF RNA POLYMERASE II TRANSCRIPTION SUBUNIT 15"/>
    <property type="match status" value="1"/>
</dbReference>
<evidence type="ECO:0000256" key="6">
    <source>
        <dbReference type="ARBA" id="ARBA00023163"/>
    </source>
</evidence>
<keyword evidence="7 10" id="KW-0539">Nucleus</keyword>
<evidence type="ECO:0000256" key="1">
    <source>
        <dbReference type="ARBA" id="ARBA00004123"/>
    </source>
</evidence>
<reference key="1">
    <citation type="journal article" date="2007" name="Nature">
        <title>The medaka draft genome and insights into vertebrate genome evolution.</title>
        <authorList>
            <person name="Kasahara M."/>
            <person name="Naruse K."/>
            <person name="Sasaki S."/>
            <person name="Nakatani Y."/>
            <person name="Qu W."/>
            <person name="Ahsan B."/>
            <person name="Yamada T."/>
            <person name="Nagayasu Y."/>
            <person name="Doi K."/>
            <person name="Kasai Y."/>
            <person name="Jindo T."/>
            <person name="Kobayashi D."/>
            <person name="Shimada A."/>
            <person name="Toyoda A."/>
            <person name="Kuroki Y."/>
            <person name="Fujiyama A."/>
            <person name="Sasaki T."/>
            <person name="Shimizu A."/>
            <person name="Asakawa S."/>
            <person name="Shimizu N."/>
            <person name="Hashimoto S."/>
            <person name="Yang J."/>
            <person name="Lee Y."/>
            <person name="Matsushima K."/>
            <person name="Sugano S."/>
            <person name="Sakaizumi M."/>
            <person name="Narita T."/>
            <person name="Ohishi K."/>
            <person name="Haga S."/>
            <person name="Ohta F."/>
            <person name="Nomoto H."/>
            <person name="Nogata K."/>
            <person name="Morishita T."/>
            <person name="Endo T."/>
            <person name="Shin-I T."/>
            <person name="Takeda H."/>
            <person name="Morishita S."/>
            <person name="Kohara Y."/>
        </authorList>
    </citation>
    <scope>NUCLEOTIDE SEQUENCE [LARGE SCALE GENOMIC DNA]</scope>
    <source>
        <strain>Hd-rR</strain>
    </source>
</reference>
<evidence type="ECO:0000256" key="5">
    <source>
        <dbReference type="ARBA" id="ARBA00023159"/>
    </source>
</evidence>